<accession>A0ABD3ITE1</accession>
<dbReference type="PANTHER" id="PTHR34188:SF5">
    <property type="entry name" value="OS05G0131900 PROTEIN"/>
    <property type="match status" value="1"/>
</dbReference>
<dbReference type="AlphaFoldDB" id="A0ABD3ITE1"/>
<feature type="region of interest" description="Disordered" evidence="1">
    <location>
        <begin position="91"/>
        <end position="129"/>
    </location>
</feature>
<evidence type="ECO:0008006" key="5">
    <source>
        <dbReference type="Google" id="ProtNLM"/>
    </source>
</evidence>
<dbReference type="PANTHER" id="PTHR34188">
    <property type="entry name" value="OS01G0299500 PROTEIN"/>
    <property type="match status" value="1"/>
</dbReference>
<feature type="compositionally biased region" description="Basic residues" evidence="1">
    <location>
        <begin position="104"/>
        <end position="118"/>
    </location>
</feature>
<sequence>MDKLELRDSEPEIDLESGGGTSEEDGSTELASVKNSRTNKRLKRSLGGSLSIDRSIKSKRECSVELCSTSSVVEVPNENLEVLVDRKSRESGQENVPFLDKKYVKEKRHTTNSRKPPKPPRPPKGPALDAADQKFVKDIAEVAMRKRTRIERIKALRKNKAANLSASSSSSSLTAMIITLLFFVIIVFQGIRSKSIVGFQNSPEPALTTNEELMSVQHNNNLASHVSTAHNSDFCW</sequence>
<organism evidence="3 4">
    <name type="scientific">Eucalyptus globulus</name>
    <name type="common">Tasmanian blue gum</name>
    <dbReference type="NCBI Taxonomy" id="34317"/>
    <lineage>
        <taxon>Eukaryota</taxon>
        <taxon>Viridiplantae</taxon>
        <taxon>Streptophyta</taxon>
        <taxon>Embryophyta</taxon>
        <taxon>Tracheophyta</taxon>
        <taxon>Spermatophyta</taxon>
        <taxon>Magnoliopsida</taxon>
        <taxon>eudicotyledons</taxon>
        <taxon>Gunneridae</taxon>
        <taxon>Pentapetalae</taxon>
        <taxon>rosids</taxon>
        <taxon>malvids</taxon>
        <taxon>Myrtales</taxon>
        <taxon>Myrtaceae</taxon>
        <taxon>Myrtoideae</taxon>
        <taxon>Eucalypteae</taxon>
        <taxon>Eucalyptus</taxon>
    </lineage>
</organism>
<name>A0ABD3ITE1_EUCGL</name>
<keyword evidence="2" id="KW-1133">Transmembrane helix</keyword>
<keyword evidence="2" id="KW-0812">Transmembrane</keyword>
<feature type="compositionally biased region" description="Basic and acidic residues" evidence="1">
    <location>
        <begin position="1"/>
        <end position="10"/>
    </location>
</feature>
<protein>
    <recommendedName>
        <fullName evidence="5">Transmembrane protein</fullName>
    </recommendedName>
</protein>
<feature type="region of interest" description="Disordered" evidence="1">
    <location>
        <begin position="1"/>
        <end position="49"/>
    </location>
</feature>
<dbReference type="EMBL" id="JBJKBG010000011">
    <property type="protein sequence ID" value="KAL3717706.1"/>
    <property type="molecule type" value="Genomic_DNA"/>
</dbReference>
<keyword evidence="2" id="KW-0472">Membrane</keyword>
<evidence type="ECO:0000313" key="3">
    <source>
        <dbReference type="EMBL" id="KAL3717706.1"/>
    </source>
</evidence>
<dbReference type="Proteomes" id="UP001634007">
    <property type="component" value="Unassembled WGS sequence"/>
</dbReference>
<evidence type="ECO:0000313" key="4">
    <source>
        <dbReference type="Proteomes" id="UP001634007"/>
    </source>
</evidence>
<comment type="caution">
    <text evidence="3">The sequence shown here is derived from an EMBL/GenBank/DDBJ whole genome shotgun (WGS) entry which is preliminary data.</text>
</comment>
<evidence type="ECO:0000256" key="2">
    <source>
        <dbReference type="SAM" id="Phobius"/>
    </source>
</evidence>
<proteinExistence type="predicted"/>
<feature type="transmembrane region" description="Helical" evidence="2">
    <location>
        <begin position="173"/>
        <end position="191"/>
    </location>
</feature>
<gene>
    <name evidence="3" type="ORF">ACJRO7_009185</name>
</gene>
<evidence type="ECO:0000256" key="1">
    <source>
        <dbReference type="SAM" id="MobiDB-lite"/>
    </source>
</evidence>
<keyword evidence="4" id="KW-1185">Reference proteome</keyword>
<reference evidence="3 4" key="1">
    <citation type="submission" date="2024-11" db="EMBL/GenBank/DDBJ databases">
        <title>Chromosome-level genome assembly of Eucalyptus globulus Labill. provides insights into its genome evolution.</title>
        <authorList>
            <person name="Li X."/>
        </authorList>
    </citation>
    <scope>NUCLEOTIDE SEQUENCE [LARGE SCALE GENOMIC DNA]</scope>
    <source>
        <strain evidence="3">CL2024</strain>
        <tissue evidence="3">Fresh tender leaves</tissue>
    </source>
</reference>